<feature type="compositionally biased region" description="Polar residues" evidence="1">
    <location>
        <begin position="511"/>
        <end position="524"/>
    </location>
</feature>
<accession>A0ABW2AH78</accession>
<protein>
    <submittedName>
        <fullName evidence="4">Molybdopterin-dependent oxidoreductase</fullName>
    </submittedName>
</protein>
<dbReference type="SUPFAM" id="SSF56524">
    <property type="entry name" value="Oxidoreductase molybdopterin-binding domain"/>
    <property type="match status" value="1"/>
</dbReference>
<organism evidence="4 5">
    <name type="scientific">Flexivirga alba</name>
    <dbReference type="NCBI Taxonomy" id="702742"/>
    <lineage>
        <taxon>Bacteria</taxon>
        <taxon>Bacillati</taxon>
        <taxon>Actinomycetota</taxon>
        <taxon>Actinomycetes</taxon>
        <taxon>Micrococcales</taxon>
        <taxon>Dermacoccaceae</taxon>
        <taxon>Flexivirga</taxon>
    </lineage>
</organism>
<comment type="caution">
    <text evidence="4">The sequence shown here is derived from an EMBL/GenBank/DDBJ whole genome shotgun (WGS) entry which is preliminary data.</text>
</comment>
<proteinExistence type="predicted"/>
<dbReference type="InterPro" id="IPR000572">
    <property type="entry name" value="OxRdtase_Mopterin-bd_dom"/>
</dbReference>
<evidence type="ECO:0000256" key="1">
    <source>
        <dbReference type="SAM" id="MobiDB-lite"/>
    </source>
</evidence>
<dbReference type="InterPro" id="IPR036374">
    <property type="entry name" value="OxRdtase_Mopterin-bd_sf"/>
</dbReference>
<keyword evidence="2" id="KW-0812">Transmembrane</keyword>
<dbReference type="SUPFAM" id="SSF81296">
    <property type="entry name" value="E set domains"/>
    <property type="match status" value="1"/>
</dbReference>
<name>A0ABW2AH78_9MICO</name>
<dbReference type="PROSITE" id="PS51257">
    <property type="entry name" value="PROKAR_LIPOPROTEIN"/>
    <property type="match status" value="1"/>
</dbReference>
<dbReference type="InterPro" id="IPR014756">
    <property type="entry name" value="Ig_E-set"/>
</dbReference>
<feature type="domain" description="Oxidoreductase molybdopterin-binding" evidence="3">
    <location>
        <begin position="251"/>
        <end position="400"/>
    </location>
</feature>
<keyword evidence="2" id="KW-1133">Transmembrane helix</keyword>
<dbReference type="PANTHER" id="PTHR19372">
    <property type="entry name" value="SULFITE REDUCTASE"/>
    <property type="match status" value="1"/>
</dbReference>
<feature type="transmembrane region" description="Helical" evidence="2">
    <location>
        <begin position="136"/>
        <end position="156"/>
    </location>
</feature>
<evidence type="ECO:0000313" key="5">
    <source>
        <dbReference type="Proteomes" id="UP001596298"/>
    </source>
</evidence>
<feature type="transmembrane region" description="Helical" evidence="2">
    <location>
        <begin position="112"/>
        <end position="129"/>
    </location>
</feature>
<dbReference type="PANTHER" id="PTHR19372:SF7">
    <property type="entry name" value="SULFITE OXIDASE, MITOCHONDRIAL"/>
    <property type="match status" value="1"/>
</dbReference>
<dbReference type="Gene3D" id="2.60.40.650">
    <property type="match status" value="1"/>
</dbReference>
<evidence type="ECO:0000313" key="4">
    <source>
        <dbReference type="EMBL" id="MFC6705929.1"/>
    </source>
</evidence>
<keyword evidence="5" id="KW-1185">Reference proteome</keyword>
<dbReference type="Gene3D" id="3.90.420.10">
    <property type="entry name" value="Oxidoreductase, molybdopterin-binding domain"/>
    <property type="match status" value="1"/>
</dbReference>
<feature type="transmembrane region" description="Helical" evidence="2">
    <location>
        <begin position="86"/>
        <end position="106"/>
    </location>
</feature>
<evidence type="ECO:0000256" key="2">
    <source>
        <dbReference type="SAM" id="Phobius"/>
    </source>
</evidence>
<dbReference type="Proteomes" id="UP001596298">
    <property type="component" value="Unassembled WGS sequence"/>
</dbReference>
<sequence length="524" mass="55092">MLKDHVDAAQASQAEPPGWLGAVGGLVAGIITVGCAEFLAGVFLREAWSDGTPSPVLAVGGAFIDRTPPWLKTFAVDNFGTNDKKVLLGGIAVVLVLLSLLIGWLVRRYFTAALALFVVLIAVAAAAVTSRPHASAMDLVPLLAGAVAGLVTLHLWRDNVLTEAADPRGSAATRRSVLIGGGVALGAALLGVLGRTWSDSARAVQAARSAFVVPRVAKQVAVPESASVGVPGVTPYISSNGDFYRIDTALVVPQVDPVTWSLRVTGMVDHEIEINWETLLSKPMQDAMVTLMCVSNEVGGHLNGNAIWTGWPVRELLKQAGVQSGADMVLSRSVDGFTAGTPLSAMTDDRNALIAVAMNGEALPAEHGFPVRLVVPGLYGYVSATKWLSELKLTTYEKDAGYWTPRGWSPMGPVKTSSRIDVPHSGAKVNAGMVAVAGVAWRQHVGISKVQVRVDNGGWQDAQLGAGANADVWRQWVFEWDAKSGHHTLTVRAVDKNGDVQIAASAPPAPNGSTGYHSISVTVH</sequence>
<dbReference type="Pfam" id="PF00174">
    <property type="entry name" value="Oxidored_molyb"/>
    <property type="match status" value="1"/>
</dbReference>
<keyword evidence="2" id="KW-0472">Membrane</keyword>
<feature type="transmembrane region" description="Helical" evidence="2">
    <location>
        <begin position="20"/>
        <end position="44"/>
    </location>
</feature>
<reference evidence="5" key="1">
    <citation type="journal article" date="2019" name="Int. J. Syst. Evol. Microbiol.">
        <title>The Global Catalogue of Microorganisms (GCM) 10K type strain sequencing project: providing services to taxonomists for standard genome sequencing and annotation.</title>
        <authorList>
            <consortium name="The Broad Institute Genomics Platform"/>
            <consortium name="The Broad Institute Genome Sequencing Center for Infectious Disease"/>
            <person name="Wu L."/>
            <person name="Ma J."/>
        </authorList>
    </citation>
    <scope>NUCLEOTIDE SEQUENCE [LARGE SCALE GENOMIC DNA]</scope>
    <source>
        <strain evidence="5">CCUG 58127</strain>
    </source>
</reference>
<evidence type="ECO:0000259" key="3">
    <source>
        <dbReference type="Pfam" id="PF00174"/>
    </source>
</evidence>
<gene>
    <name evidence="4" type="ORF">ACFQDH_11785</name>
</gene>
<feature type="transmembrane region" description="Helical" evidence="2">
    <location>
        <begin position="176"/>
        <end position="193"/>
    </location>
</feature>
<dbReference type="EMBL" id="JBHSWH010000001">
    <property type="protein sequence ID" value="MFC6705929.1"/>
    <property type="molecule type" value="Genomic_DNA"/>
</dbReference>
<dbReference type="RefSeq" id="WP_382401512.1">
    <property type="nucleotide sequence ID" value="NZ_JBHSWH010000001.1"/>
</dbReference>
<feature type="region of interest" description="Disordered" evidence="1">
    <location>
        <begin position="505"/>
        <end position="524"/>
    </location>
</feature>